<proteinExistence type="predicted"/>
<evidence type="ECO:0000313" key="3">
    <source>
        <dbReference type="Proteomes" id="UP000001680"/>
    </source>
</evidence>
<gene>
    <name evidence="2" type="ordered locus">BamMC406_0207</name>
</gene>
<dbReference type="KEGG" id="bac:BamMC406_0207"/>
<evidence type="ECO:0000256" key="1">
    <source>
        <dbReference type="SAM" id="MobiDB-lite"/>
    </source>
</evidence>
<protein>
    <submittedName>
        <fullName evidence="2">Uncharacterized protein</fullName>
    </submittedName>
</protein>
<reference evidence="3" key="1">
    <citation type="submission" date="2008-04" db="EMBL/GenBank/DDBJ databases">
        <title>Complete sequence of chromosome 1 of Burkholderia ambifaria MC40-6.</title>
        <authorList>
            <person name="Copeland A."/>
            <person name="Lucas S."/>
            <person name="Lapidus A."/>
            <person name="Glavina del Rio T."/>
            <person name="Dalin E."/>
            <person name="Tice H."/>
            <person name="Pitluck S."/>
            <person name="Chain P."/>
            <person name="Malfatti S."/>
            <person name="Shin M."/>
            <person name="Vergez L."/>
            <person name="Lang D."/>
            <person name="Schmutz J."/>
            <person name="Larimer F."/>
            <person name="Land M."/>
            <person name="Hauser L."/>
            <person name="Kyrpides N."/>
            <person name="Lykidis A."/>
            <person name="Ramette A."/>
            <person name="Konstantinidis K."/>
            <person name="Tiedje J."/>
            <person name="Richardson P."/>
        </authorList>
    </citation>
    <scope>NUCLEOTIDE SEQUENCE [LARGE SCALE GENOMIC DNA]</scope>
    <source>
        <strain evidence="3">MC40-6</strain>
    </source>
</reference>
<evidence type="ECO:0000313" key="2">
    <source>
        <dbReference type="EMBL" id="ACB62708.1"/>
    </source>
</evidence>
<dbReference type="AlphaFoldDB" id="B1YR61"/>
<dbReference type="EMBL" id="CP001025">
    <property type="protein sequence ID" value="ACB62708.1"/>
    <property type="molecule type" value="Genomic_DNA"/>
</dbReference>
<accession>B1YR61</accession>
<organism evidence="2 3">
    <name type="scientific">Burkholderia ambifaria (strain MC40-6)</name>
    <dbReference type="NCBI Taxonomy" id="398577"/>
    <lineage>
        <taxon>Bacteria</taxon>
        <taxon>Pseudomonadati</taxon>
        <taxon>Pseudomonadota</taxon>
        <taxon>Betaproteobacteria</taxon>
        <taxon>Burkholderiales</taxon>
        <taxon>Burkholderiaceae</taxon>
        <taxon>Burkholderia</taxon>
        <taxon>Burkholderia cepacia complex</taxon>
    </lineage>
</organism>
<dbReference type="Proteomes" id="UP000001680">
    <property type="component" value="Chromosome 1"/>
</dbReference>
<dbReference type="HOGENOM" id="CLU_3213352_0_0_4"/>
<name>B1YR61_BURA4</name>
<sequence length="44" mass="4462">MLPAAAAGRASAGWLMRGTQVAQVPQVAQPETGISRMASTPAKP</sequence>
<feature type="region of interest" description="Disordered" evidence="1">
    <location>
        <begin position="22"/>
        <end position="44"/>
    </location>
</feature>